<dbReference type="Proteomes" id="UP000282876">
    <property type="component" value="Unassembled WGS sequence"/>
</dbReference>
<sequence length="153" mass="17463">MLIQIFNHKDLKIMLQIFIINAIINCYVIRVADDNLYISTFYDQFPRISSPEFAVNFTFAGTNIIDGGMALVKDDTLAVTLNENNQYLGFKRFNSKEVPSNQIFFIVIDPGTGFYRIRHGNKCIEWFEGSGYLKATDCLPTATQLFRVVDIGE</sequence>
<evidence type="ECO:0000313" key="1">
    <source>
        <dbReference type="EMBL" id="RVD92454.1"/>
    </source>
</evidence>
<dbReference type="VEuPathDB" id="MicrosporidiaDB:TUBRATIS_10380"/>
<name>A0A437AMR7_9MICR</name>
<gene>
    <name evidence="1" type="ORF">TUBRATIS_10380</name>
</gene>
<protein>
    <submittedName>
        <fullName evidence="1">Uncharacterized protein</fullName>
    </submittedName>
</protein>
<comment type="caution">
    <text evidence="1">The sequence shown here is derived from an EMBL/GenBank/DDBJ whole genome shotgun (WGS) entry which is preliminary data.</text>
</comment>
<proteinExistence type="predicted"/>
<keyword evidence="2" id="KW-1185">Reference proteome</keyword>
<dbReference type="AlphaFoldDB" id="A0A437AMR7"/>
<reference evidence="1 2" key="1">
    <citation type="submission" date="2018-10" db="EMBL/GenBank/DDBJ databases">
        <title>Draft genome sequence of the microsporidian Tubulinosema ratisbonensis.</title>
        <authorList>
            <person name="Polonais V."/>
            <person name="Peyretaillade E."/>
            <person name="Niehus S."/>
            <person name="Wawrzyniak I."/>
            <person name="Franchet A."/>
            <person name="Gaspin C."/>
            <person name="Reichstadt M."/>
            <person name="Belser C."/>
            <person name="Labadie K."/>
            <person name="Delbac F."/>
            <person name="Ferrandon D."/>
        </authorList>
    </citation>
    <scope>NUCLEOTIDE SEQUENCE [LARGE SCALE GENOMIC DNA]</scope>
    <source>
        <strain evidence="1 2">Franzen</strain>
    </source>
</reference>
<accession>A0A437AMR7</accession>
<organism evidence="1 2">
    <name type="scientific">Tubulinosema ratisbonensis</name>
    <dbReference type="NCBI Taxonomy" id="291195"/>
    <lineage>
        <taxon>Eukaryota</taxon>
        <taxon>Fungi</taxon>
        <taxon>Fungi incertae sedis</taxon>
        <taxon>Microsporidia</taxon>
        <taxon>Tubulinosematoidea</taxon>
        <taxon>Tubulinosematidae</taxon>
        <taxon>Tubulinosema</taxon>
    </lineage>
</organism>
<dbReference type="EMBL" id="RCSS01000214">
    <property type="protein sequence ID" value="RVD92454.1"/>
    <property type="molecule type" value="Genomic_DNA"/>
</dbReference>
<evidence type="ECO:0000313" key="2">
    <source>
        <dbReference type="Proteomes" id="UP000282876"/>
    </source>
</evidence>